<accession>A0A172Y157</accession>
<dbReference type="OrthoDB" id="290036at2"/>
<organism evidence="2 3">
    <name type="scientific">Chryseobacterium glaciei</name>
    <dbReference type="NCBI Taxonomy" id="1685010"/>
    <lineage>
        <taxon>Bacteria</taxon>
        <taxon>Pseudomonadati</taxon>
        <taxon>Bacteroidota</taxon>
        <taxon>Flavobacteriia</taxon>
        <taxon>Flavobacteriales</taxon>
        <taxon>Weeksellaceae</taxon>
        <taxon>Chryseobacterium group</taxon>
        <taxon>Chryseobacterium</taxon>
    </lineage>
</organism>
<feature type="region of interest" description="Disordered" evidence="1">
    <location>
        <begin position="1"/>
        <end position="21"/>
    </location>
</feature>
<evidence type="ECO:0008006" key="4">
    <source>
        <dbReference type="Google" id="ProtNLM"/>
    </source>
</evidence>
<dbReference type="KEGG" id="chh:A0O34_21140"/>
<dbReference type="InterPro" id="IPR003718">
    <property type="entry name" value="OsmC/Ohr_fam"/>
</dbReference>
<evidence type="ECO:0000256" key="1">
    <source>
        <dbReference type="SAM" id="MobiDB-lite"/>
    </source>
</evidence>
<dbReference type="Pfam" id="PF02566">
    <property type="entry name" value="OsmC"/>
    <property type="match status" value="1"/>
</dbReference>
<keyword evidence="3" id="KW-1185">Reference proteome</keyword>
<dbReference type="InterPro" id="IPR015946">
    <property type="entry name" value="KH_dom-like_a/b"/>
</dbReference>
<gene>
    <name evidence="2" type="ORF">A0O34_21140</name>
</gene>
<dbReference type="STRING" id="1685010.A0O34_21140"/>
<dbReference type="AlphaFoldDB" id="A0A172Y157"/>
<name>A0A172Y157_9FLAO</name>
<dbReference type="SUPFAM" id="SSF82784">
    <property type="entry name" value="OsmC-like"/>
    <property type="match status" value="1"/>
</dbReference>
<dbReference type="Proteomes" id="UP000077824">
    <property type="component" value="Chromosome"/>
</dbReference>
<evidence type="ECO:0000313" key="3">
    <source>
        <dbReference type="Proteomes" id="UP000077824"/>
    </source>
</evidence>
<protein>
    <recommendedName>
        <fullName evidence="4">Osmotically inducible protein OsmC</fullName>
    </recommendedName>
</protein>
<proteinExistence type="predicted"/>
<evidence type="ECO:0000313" key="2">
    <source>
        <dbReference type="EMBL" id="ANF52870.1"/>
    </source>
</evidence>
<reference evidence="2 3" key="1">
    <citation type="submission" date="2016-04" db="EMBL/GenBank/DDBJ databases">
        <title>Complete Genome Sequence of Chryseobacterium sp. IHBB 10212.</title>
        <authorList>
            <person name="Pal M."/>
            <person name="Swarnkar M.K."/>
            <person name="Kaushal K."/>
            <person name="Chhibber S."/>
            <person name="Singh A.K."/>
            <person name="Gulati A."/>
        </authorList>
    </citation>
    <scope>NUCLEOTIDE SEQUENCE [LARGE SCALE GENOMIC DNA]</scope>
    <source>
        <strain evidence="2 3">IHBB 10212</strain>
    </source>
</reference>
<dbReference type="RefSeq" id="WP_066759095.1">
    <property type="nucleotide sequence ID" value="NZ_CP015199.1"/>
</dbReference>
<dbReference type="Gene3D" id="3.30.300.20">
    <property type="match status" value="1"/>
</dbReference>
<sequence>MSKLIETTYEGKYNSSTKSTSNTDPIKVDLTFGPIDLLMGSYASCMLATVDFYARKKDFEVNGSRSELSYEMSAEGGQVGTINIKLFFDKEYTDEQKEWMETSAKDLCHVGNSLNPVIVKNYEFTYGV</sequence>
<dbReference type="EMBL" id="CP015199">
    <property type="protein sequence ID" value="ANF52870.1"/>
    <property type="molecule type" value="Genomic_DNA"/>
</dbReference>
<dbReference type="InterPro" id="IPR036102">
    <property type="entry name" value="OsmC/Ohrsf"/>
</dbReference>